<evidence type="ECO:0000256" key="13">
    <source>
        <dbReference type="ARBA" id="ARBA00048679"/>
    </source>
</evidence>
<evidence type="ECO:0000256" key="3">
    <source>
        <dbReference type="ARBA" id="ARBA00022527"/>
    </source>
</evidence>
<dbReference type="InterPro" id="IPR000719">
    <property type="entry name" value="Prot_kinase_dom"/>
</dbReference>
<evidence type="ECO:0000256" key="14">
    <source>
        <dbReference type="SAM" id="MobiDB-lite"/>
    </source>
</evidence>
<feature type="domain" description="Protein kinase" evidence="15">
    <location>
        <begin position="227"/>
        <end position="358"/>
    </location>
</feature>
<dbReference type="Gene3D" id="3.30.200.20">
    <property type="entry name" value="Phosphorylase Kinase, domain 1"/>
    <property type="match status" value="1"/>
</dbReference>
<dbReference type="InterPro" id="IPR001245">
    <property type="entry name" value="Ser-Thr/Tyr_kinase_cat_dom"/>
</dbReference>
<keyword evidence="3" id="KW-0723">Serine/threonine-protein kinase</keyword>
<comment type="caution">
    <text evidence="16">The sequence shown here is derived from an EMBL/GenBank/DDBJ whole genome shotgun (WGS) entry which is preliminary data.</text>
</comment>
<dbReference type="PROSITE" id="PS50011">
    <property type="entry name" value="PROTEIN_KINASE_DOM"/>
    <property type="match status" value="1"/>
</dbReference>
<dbReference type="GO" id="GO:0004674">
    <property type="term" value="F:protein serine/threonine kinase activity"/>
    <property type="evidence" value="ECO:0007669"/>
    <property type="project" value="UniProtKB-KW"/>
</dbReference>
<dbReference type="FunFam" id="3.30.200.20:FF:000060">
    <property type="entry name" value="Serine/threonine-protein kinase isoform 1"/>
    <property type="match status" value="1"/>
</dbReference>
<name>A0A443ND48_9MAGN</name>
<dbReference type="STRING" id="337451.A0A443ND48"/>
<evidence type="ECO:0000256" key="7">
    <source>
        <dbReference type="ARBA" id="ARBA00022741"/>
    </source>
</evidence>
<dbReference type="SUPFAM" id="SSF55785">
    <property type="entry name" value="PYP-like sensor domain (PAS domain)"/>
    <property type="match status" value="1"/>
</dbReference>
<keyword evidence="4" id="KW-0600">Photoreceptor protein</keyword>
<dbReference type="GO" id="GO:0009881">
    <property type="term" value="F:photoreceptor activity"/>
    <property type="evidence" value="ECO:0007669"/>
    <property type="project" value="UniProtKB-KW"/>
</dbReference>
<keyword evidence="17" id="KW-1185">Reference proteome</keyword>
<protein>
    <recommendedName>
        <fullName evidence="2">non-specific serine/threonine protein kinase</fullName>
        <ecNumber evidence="2">2.7.11.1</ecNumber>
    </recommendedName>
</protein>
<reference evidence="16 17" key="1">
    <citation type="journal article" date="2019" name="Nat. Plants">
        <title>Stout camphor tree genome fills gaps in understanding of flowering plant genome evolution.</title>
        <authorList>
            <person name="Chaw S.M."/>
            <person name="Liu Y.C."/>
            <person name="Wu Y.W."/>
            <person name="Wang H.Y."/>
            <person name="Lin C.I."/>
            <person name="Wu C.S."/>
            <person name="Ke H.M."/>
            <person name="Chang L.Y."/>
            <person name="Hsu C.Y."/>
            <person name="Yang H.T."/>
            <person name="Sudianto E."/>
            <person name="Hsu M.H."/>
            <person name="Wu K.P."/>
            <person name="Wang L.N."/>
            <person name="Leebens-Mack J.H."/>
            <person name="Tsai I.J."/>
        </authorList>
    </citation>
    <scope>NUCLEOTIDE SEQUENCE [LARGE SCALE GENOMIC DNA]</scope>
    <source>
        <strain evidence="17">cv. Chaw 1501</strain>
        <tissue evidence="16">Young leaves</tissue>
    </source>
</reference>
<evidence type="ECO:0000256" key="12">
    <source>
        <dbReference type="ARBA" id="ARBA00047899"/>
    </source>
</evidence>
<dbReference type="Proteomes" id="UP000283530">
    <property type="component" value="Unassembled WGS sequence"/>
</dbReference>
<dbReference type="EMBL" id="QPKB01000002">
    <property type="protein sequence ID" value="RWR76431.1"/>
    <property type="molecule type" value="Genomic_DNA"/>
</dbReference>
<dbReference type="PANTHER" id="PTHR44329">
    <property type="entry name" value="SERINE/THREONINE-PROTEIN KINASE TNNI3K-RELATED"/>
    <property type="match status" value="1"/>
</dbReference>
<dbReference type="Gene3D" id="3.30.450.20">
    <property type="entry name" value="PAS domain"/>
    <property type="match status" value="1"/>
</dbReference>
<feature type="region of interest" description="Disordered" evidence="14">
    <location>
        <begin position="112"/>
        <end position="134"/>
    </location>
</feature>
<accession>A0A443ND48</accession>
<keyword evidence="9" id="KW-0067">ATP-binding</keyword>
<evidence type="ECO:0000256" key="11">
    <source>
        <dbReference type="ARBA" id="ARBA00023170"/>
    </source>
</evidence>
<comment type="catalytic activity">
    <reaction evidence="12">
        <text>L-threonyl-[protein] + ATP = O-phospho-L-threonyl-[protein] + ADP + H(+)</text>
        <dbReference type="Rhea" id="RHEA:46608"/>
        <dbReference type="Rhea" id="RHEA-COMP:11060"/>
        <dbReference type="Rhea" id="RHEA-COMP:11605"/>
        <dbReference type="ChEBI" id="CHEBI:15378"/>
        <dbReference type="ChEBI" id="CHEBI:30013"/>
        <dbReference type="ChEBI" id="CHEBI:30616"/>
        <dbReference type="ChEBI" id="CHEBI:61977"/>
        <dbReference type="ChEBI" id="CHEBI:456216"/>
        <dbReference type="EC" id="2.7.11.1"/>
    </reaction>
</comment>
<dbReference type="InterPro" id="IPR051681">
    <property type="entry name" value="Ser/Thr_Kinases-Pseudokinases"/>
</dbReference>
<evidence type="ECO:0000259" key="15">
    <source>
        <dbReference type="PROSITE" id="PS50011"/>
    </source>
</evidence>
<evidence type="ECO:0000256" key="6">
    <source>
        <dbReference type="ARBA" id="ARBA00022679"/>
    </source>
</evidence>
<evidence type="ECO:0000256" key="5">
    <source>
        <dbReference type="ARBA" id="ARBA00022606"/>
    </source>
</evidence>
<keyword evidence="8 16" id="KW-0418">Kinase</keyword>
<dbReference type="PANTHER" id="PTHR44329:SF47">
    <property type="entry name" value="SERINE_THREONINE-PROTEIN KINASE ROCO5-RELATED"/>
    <property type="match status" value="1"/>
</dbReference>
<keyword evidence="10" id="KW-0157">Chromophore</keyword>
<evidence type="ECO:0000313" key="17">
    <source>
        <dbReference type="Proteomes" id="UP000283530"/>
    </source>
</evidence>
<dbReference type="InterPro" id="IPR035965">
    <property type="entry name" value="PAS-like_dom_sf"/>
</dbReference>
<feature type="compositionally biased region" description="Low complexity" evidence="14">
    <location>
        <begin position="115"/>
        <end position="134"/>
    </location>
</feature>
<dbReference type="EC" id="2.7.11.1" evidence="2"/>
<organism evidence="16 17">
    <name type="scientific">Cinnamomum micranthum f. kanehirae</name>
    <dbReference type="NCBI Taxonomy" id="337451"/>
    <lineage>
        <taxon>Eukaryota</taxon>
        <taxon>Viridiplantae</taxon>
        <taxon>Streptophyta</taxon>
        <taxon>Embryophyta</taxon>
        <taxon>Tracheophyta</taxon>
        <taxon>Spermatophyta</taxon>
        <taxon>Magnoliopsida</taxon>
        <taxon>Magnoliidae</taxon>
        <taxon>Laurales</taxon>
        <taxon>Lauraceae</taxon>
        <taxon>Cinnamomum</taxon>
    </lineage>
</organism>
<evidence type="ECO:0000313" key="16">
    <source>
        <dbReference type="EMBL" id="RWR76431.1"/>
    </source>
</evidence>
<dbReference type="InterPro" id="IPR011009">
    <property type="entry name" value="Kinase-like_dom_sf"/>
</dbReference>
<comment type="similarity">
    <text evidence="1">Belongs to the protein kinase superfamily. TKL Ser/Thr protein kinase family. RAF subfamily.</text>
</comment>
<dbReference type="GO" id="GO:0005524">
    <property type="term" value="F:ATP binding"/>
    <property type="evidence" value="ECO:0007669"/>
    <property type="project" value="UniProtKB-KW"/>
</dbReference>
<sequence>MIEIAREWIAKSHGRTICKLAPENRAAEILYGYSASEALGKDAVTLMVDTSLLTAAADIIGQFPVRSKSGEQFLINATASPLFSDDGHLMGVVCVSCDSRTYKQLSGNQFVTDESSSMSSSSTNKNSSALSKSTSNSKSQVAIVSRFSHLVTRDEESELNERISKSSTKAEHKLIESNHSGYQGSCSSLDLNSTSSKNSSGSTSSSSIPKVHIESDYSDYDIPWEELTLGENIGQGASGTFYHGLWIGSDVAVKVFPKQDYSDEAKQFFRQEVSLMKRLRHPNVLLFMGAVTSADNLCIVTEFLPRGSLFQLIQKGATKLDWRRRLCMAMDILGELQVFDRAETAELRQSRATGLWPS</sequence>
<dbReference type="CDD" id="cd00130">
    <property type="entry name" value="PAS"/>
    <property type="match status" value="1"/>
</dbReference>
<dbReference type="SUPFAM" id="SSF56112">
    <property type="entry name" value="Protein kinase-like (PK-like)"/>
    <property type="match status" value="1"/>
</dbReference>
<dbReference type="Pfam" id="PF07714">
    <property type="entry name" value="PK_Tyr_Ser-Thr"/>
    <property type="match status" value="1"/>
</dbReference>
<keyword evidence="6" id="KW-0808">Transferase</keyword>
<keyword evidence="5" id="KW-0716">Sensory transduction</keyword>
<comment type="catalytic activity">
    <reaction evidence="13">
        <text>L-seryl-[protein] + ATP = O-phospho-L-seryl-[protein] + ADP + H(+)</text>
        <dbReference type="Rhea" id="RHEA:17989"/>
        <dbReference type="Rhea" id="RHEA-COMP:9863"/>
        <dbReference type="Rhea" id="RHEA-COMP:11604"/>
        <dbReference type="ChEBI" id="CHEBI:15378"/>
        <dbReference type="ChEBI" id="CHEBI:29999"/>
        <dbReference type="ChEBI" id="CHEBI:30616"/>
        <dbReference type="ChEBI" id="CHEBI:83421"/>
        <dbReference type="ChEBI" id="CHEBI:456216"/>
        <dbReference type="EC" id="2.7.11.1"/>
    </reaction>
</comment>
<evidence type="ECO:0000256" key="10">
    <source>
        <dbReference type="ARBA" id="ARBA00022991"/>
    </source>
</evidence>
<dbReference type="AlphaFoldDB" id="A0A443ND48"/>
<dbReference type="OrthoDB" id="339325at2759"/>
<dbReference type="InterPro" id="IPR000014">
    <property type="entry name" value="PAS"/>
</dbReference>
<keyword evidence="7" id="KW-0547">Nucleotide-binding</keyword>
<evidence type="ECO:0000256" key="4">
    <source>
        <dbReference type="ARBA" id="ARBA00022543"/>
    </source>
</evidence>
<evidence type="ECO:0000256" key="9">
    <source>
        <dbReference type="ARBA" id="ARBA00022840"/>
    </source>
</evidence>
<keyword evidence="11" id="KW-0675">Receptor</keyword>
<gene>
    <name evidence="16" type="ORF">CKAN_00487300</name>
</gene>
<evidence type="ECO:0000256" key="2">
    <source>
        <dbReference type="ARBA" id="ARBA00012513"/>
    </source>
</evidence>
<proteinExistence type="inferred from homology"/>
<evidence type="ECO:0000256" key="8">
    <source>
        <dbReference type="ARBA" id="ARBA00022777"/>
    </source>
</evidence>
<evidence type="ECO:0000256" key="1">
    <source>
        <dbReference type="ARBA" id="ARBA00010507"/>
    </source>
</evidence>